<feature type="signal peptide" evidence="5">
    <location>
        <begin position="1"/>
        <end position="23"/>
    </location>
</feature>
<dbReference type="GO" id="GO:0030288">
    <property type="term" value="C:outer membrane-bounded periplasmic space"/>
    <property type="evidence" value="ECO:0007669"/>
    <property type="project" value="TreeGrafter"/>
</dbReference>
<feature type="domain" description="Fe/B12 periplasmic-binding" evidence="6">
    <location>
        <begin position="54"/>
        <end position="320"/>
    </location>
</feature>
<dbReference type="AlphaFoldDB" id="A0A6H9Z6T1"/>
<comment type="subcellular location">
    <subcellularLocation>
        <location evidence="1">Cell envelope</location>
    </subcellularLocation>
</comment>
<dbReference type="CDD" id="cd01146">
    <property type="entry name" value="FhuD"/>
    <property type="match status" value="1"/>
</dbReference>
<comment type="caution">
    <text evidence="7">The sequence shown here is derived from an EMBL/GenBank/DDBJ whole genome shotgun (WGS) entry which is preliminary data.</text>
</comment>
<keyword evidence="4 5" id="KW-0732">Signal</keyword>
<dbReference type="EMBL" id="WBMT01000003">
    <property type="protein sequence ID" value="KAB2350870.1"/>
    <property type="molecule type" value="Genomic_DNA"/>
</dbReference>
<evidence type="ECO:0000256" key="1">
    <source>
        <dbReference type="ARBA" id="ARBA00004196"/>
    </source>
</evidence>
<evidence type="ECO:0000313" key="7">
    <source>
        <dbReference type="EMBL" id="KAB2350870.1"/>
    </source>
</evidence>
<organism evidence="7 8">
    <name type="scientific">Actinomadura rudentiformis</name>
    <dbReference type="NCBI Taxonomy" id="359158"/>
    <lineage>
        <taxon>Bacteria</taxon>
        <taxon>Bacillati</taxon>
        <taxon>Actinomycetota</taxon>
        <taxon>Actinomycetes</taxon>
        <taxon>Streptosporangiales</taxon>
        <taxon>Thermomonosporaceae</taxon>
        <taxon>Actinomadura</taxon>
    </lineage>
</organism>
<dbReference type="PANTHER" id="PTHR30532:SF21">
    <property type="entry name" value="SIDEROPHORE-BINDING LIPOPROTEIN YFIY-RELATED"/>
    <property type="match status" value="1"/>
</dbReference>
<evidence type="ECO:0000256" key="3">
    <source>
        <dbReference type="ARBA" id="ARBA00022448"/>
    </source>
</evidence>
<evidence type="ECO:0000259" key="6">
    <source>
        <dbReference type="PROSITE" id="PS50983"/>
    </source>
</evidence>
<protein>
    <submittedName>
        <fullName evidence="7">Iron-siderophore ABC transporter substrate-binding protein</fullName>
    </submittedName>
</protein>
<dbReference type="PROSITE" id="PS51257">
    <property type="entry name" value="PROKAR_LIPOPROTEIN"/>
    <property type="match status" value="1"/>
</dbReference>
<evidence type="ECO:0000313" key="8">
    <source>
        <dbReference type="Proteomes" id="UP000468735"/>
    </source>
</evidence>
<keyword evidence="8" id="KW-1185">Reference proteome</keyword>
<feature type="chain" id="PRO_5039099967" evidence="5">
    <location>
        <begin position="24"/>
        <end position="324"/>
    </location>
</feature>
<dbReference type="GO" id="GO:1901678">
    <property type="term" value="P:iron coordination entity transport"/>
    <property type="evidence" value="ECO:0007669"/>
    <property type="project" value="UniProtKB-ARBA"/>
</dbReference>
<dbReference type="OrthoDB" id="9793175at2"/>
<dbReference type="Pfam" id="PF01497">
    <property type="entry name" value="Peripla_BP_2"/>
    <property type="match status" value="1"/>
</dbReference>
<comment type="similarity">
    <text evidence="2">Belongs to the bacterial solute-binding protein 8 family.</text>
</comment>
<gene>
    <name evidence="7" type="ORF">F8566_07875</name>
</gene>
<evidence type="ECO:0000256" key="4">
    <source>
        <dbReference type="ARBA" id="ARBA00022729"/>
    </source>
</evidence>
<keyword evidence="3" id="KW-0813">Transport</keyword>
<proteinExistence type="inferred from homology"/>
<dbReference type="InterPro" id="IPR002491">
    <property type="entry name" value="ABC_transptr_periplasmic_BD"/>
</dbReference>
<dbReference type="Proteomes" id="UP000468735">
    <property type="component" value="Unassembled WGS sequence"/>
</dbReference>
<accession>A0A6H9Z6T1</accession>
<dbReference type="SUPFAM" id="SSF53807">
    <property type="entry name" value="Helical backbone' metal receptor"/>
    <property type="match status" value="1"/>
</dbReference>
<dbReference type="PROSITE" id="PS50983">
    <property type="entry name" value="FE_B12_PBP"/>
    <property type="match status" value="1"/>
</dbReference>
<evidence type="ECO:0000256" key="2">
    <source>
        <dbReference type="ARBA" id="ARBA00008814"/>
    </source>
</evidence>
<dbReference type="Gene3D" id="3.40.50.1980">
    <property type="entry name" value="Nitrogenase molybdenum iron protein domain"/>
    <property type="match status" value="2"/>
</dbReference>
<reference evidence="7 8" key="1">
    <citation type="submission" date="2019-09" db="EMBL/GenBank/DDBJ databases">
        <title>Actinomadura physcomitrii sp. nov., a novel actinomycete isolated from moss [Physcomitrium sphaericum (Ludw) Fuernr].</title>
        <authorList>
            <person name="Zhuang X."/>
            <person name="Liu C."/>
        </authorList>
    </citation>
    <scope>NUCLEOTIDE SEQUENCE [LARGE SCALE GENOMIC DNA]</scope>
    <source>
        <strain evidence="7 8">HMC1</strain>
    </source>
</reference>
<sequence length="324" mass="35323">MSPLRRAAAGIAVAALTTLGLTACGSSDSGEGGTPLRTIQHAMGTTKIFKEPKRIVALDQSFLDAAISLDTDVYGYTTYRTVTEKLPDYLGEAGRKHASNAQPVGTLSEPSLEKISALKPDLILSAKIRHEALYGRLAQIAPTVFTETTGATWKDNVRLVGKALGKDQLAEQRIKAYETRAQAIGAAIKKKDDGLPSISVVRFTDEPTVRLYTERSYSGIVLKDVGFPRPKGQPTSDKIAVDMSEERIRELDADQIFITTYVDDAGKARQVEAKFKNNPLWGRMKGEKRQVNDATWMTAVGLQGAHSMLDDLAKFFEVPPARTP</sequence>
<dbReference type="PANTHER" id="PTHR30532">
    <property type="entry name" value="IRON III DICITRATE-BINDING PERIPLASMIC PROTEIN"/>
    <property type="match status" value="1"/>
</dbReference>
<evidence type="ECO:0000256" key="5">
    <source>
        <dbReference type="SAM" id="SignalP"/>
    </source>
</evidence>
<name>A0A6H9Z6T1_9ACTN</name>
<dbReference type="InterPro" id="IPR051313">
    <property type="entry name" value="Bact_iron-sidero_bind"/>
</dbReference>